<reference evidence="2" key="1">
    <citation type="journal article" date="2019" name="Int. J. Syst. Evol. Microbiol.">
        <title>The Global Catalogue of Microorganisms (GCM) 10K type strain sequencing project: providing services to taxonomists for standard genome sequencing and annotation.</title>
        <authorList>
            <consortium name="The Broad Institute Genomics Platform"/>
            <consortium name="The Broad Institute Genome Sequencing Center for Infectious Disease"/>
            <person name="Wu L."/>
            <person name="Ma J."/>
        </authorList>
    </citation>
    <scope>NUCLEOTIDE SEQUENCE [LARGE SCALE GENOMIC DNA]</scope>
    <source>
        <strain evidence="2">CCUG 55995</strain>
    </source>
</reference>
<dbReference type="Proteomes" id="UP001595952">
    <property type="component" value="Unassembled WGS sequence"/>
</dbReference>
<comment type="caution">
    <text evidence="1">The sequence shown here is derived from an EMBL/GenBank/DDBJ whole genome shotgun (WGS) entry which is preliminary data.</text>
</comment>
<accession>A0ABV9IFY2</accession>
<gene>
    <name evidence="1" type="ORF">ACFO0D_18500</name>
</gene>
<dbReference type="EMBL" id="JBHSEI010000015">
    <property type="protein sequence ID" value="MFC4640324.1"/>
    <property type="molecule type" value="Genomic_DNA"/>
</dbReference>
<sequence>MPEMSPSSQELPAFARIRVIQMFGSIGLVVAPSTLDRLLAAYLRGRQSDVLPSRASLPEGEHAAFYFGRMDAVTTAAGWPVLGHFNTA</sequence>
<evidence type="ECO:0000313" key="1">
    <source>
        <dbReference type="EMBL" id="MFC4640324.1"/>
    </source>
</evidence>
<evidence type="ECO:0000313" key="2">
    <source>
        <dbReference type="Proteomes" id="UP001595952"/>
    </source>
</evidence>
<dbReference type="RefSeq" id="WP_380063300.1">
    <property type="nucleotide sequence ID" value="NZ_JBHSEI010000015.1"/>
</dbReference>
<organism evidence="1 2">
    <name type="scientific">Deinococcus hohokamensis</name>
    <dbReference type="NCBI Taxonomy" id="309883"/>
    <lineage>
        <taxon>Bacteria</taxon>
        <taxon>Thermotogati</taxon>
        <taxon>Deinococcota</taxon>
        <taxon>Deinococci</taxon>
        <taxon>Deinococcales</taxon>
        <taxon>Deinococcaceae</taxon>
        <taxon>Deinococcus</taxon>
    </lineage>
</organism>
<keyword evidence="2" id="KW-1185">Reference proteome</keyword>
<proteinExistence type="predicted"/>
<protein>
    <submittedName>
        <fullName evidence="1">Uncharacterized protein</fullName>
    </submittedName>
</protein>
<name>A0ABV9IFY2_9DEIO</name>